<dbReference type="RefSeq" id="WP_270077077.1">
    <property type="nucleotide sequence ID" value="NZ_CP115174.1"/>
</dbReference>
<name>A0ABY7NLP1_9SPHN</name>
<accession>A0ABY7NLP1</accession>
<evidence type="ECO:0000313" key="2">
    <source>
        <dbReference type="EMBL" id="WBO22433.1"/>
    </source>
</evidence>
<reference evidence="2 3" key="1">
    <citation type="submission" date="2022-12" db="EMBL/GenBank/DDBJ databases">
        <title>Sphingomonas abieness sp. nov., an endophytic bacterium isolated from Abies koreana.</title>
        <authorList>
            <person name="Jiang L."/>
            <person name="Lee J."/>
        </authorList>
    </citation>
    <scope>NUCLEOTIDE SEQUENCE [LARGE SCALE GENOMIC DNA]</scope>
    <source>
        <strain evidence="3">PAMB 00755</strain>
    </source>
</reference>
<sequence length="393" mass="44737">MRMLFNIFDVDELSRSNVQEAPPGVSIRIDSDWRTFRRYRPDYVAATDQTVWDRDYYNPVASVPWSGFVMADDAFVLQDNLTLVGEHVLIGRAMMYPFEVFPYVKDDMVITPAENGQWQLERPDEVQHLKGTTLSLVVDGWRIYGHWLVDMLPKLERALRSGIHIDQYLLPAPSKSWQFAMLDAVGLPRERCVFVDLAKVAVRCEHLVVPTYDRFNSEVRPDFIRVHERLRRQYAADIVPEIANRNLFVARAEGMRTLVNRQAVEDLAIDLGFEIIRPETMTLPEQIRLFASARSIMGECGSALNNAVFSLPGTHVAALQNADHPDHLQAQIALLKGQNIYYALGEPAGDWGAFHVPLAYVRAVAERLLTRPVTRDIIPETLLLSPDEARLQS</sequence>
<dbReference type="InterPro" id="IPR049625">
    <property type="entry name" value="Glyco_transf_61_cat"/>
</dbReference>
<dbReference type="Proteomes" id="UP001210865">
    <property type="component" value="Chromosome"/>
</dbReference>
<protein>
    <submittedName>
        <fullName evidence="2">Glycosyltransferase 61 family protein</fullName>
    </submittedName>
</protein>
<keyword evidence="3" id="KW-1185">Reference proteome</keyword>
<evidence type="ECO:0000259" key="1">
    <source>
        <dbReference type="Pfam" id="PF04577"/>
    </source>
</evidence>
<dbReference type="Pfam" id="PF04577">
    <property type="entry name" value="Glyco_transf_61"/>
    <property type="match status" value="1"/>
</dbReference>
<feature type="domain" description="Glycosyltransferase 61 catalytic" evidence="1">
    <location>
        <begin position="144"/>
        <end position="316"/>
    </location>
</feature>
<organism evidence="2 3">
    <name type="scientific">Sphingomonas abietis</name>
    <dbReference type="NCBI Taxonomy" id="3012344"/>
    <lineage>
        <taxon>Bacteria</taxon>
        <taxon>Pseudomonadati</taxon>
        <taxon>Pseudomonadota</taxon>
        <taxon>Alphaproteobacteria</taxon>
        <taxon>Sphingomonadales</taxon>
        <taxon>Sphingomonadaceae</taxon>
        <taxon>Sphingomonas</taxon>
    </lineage>
</organism>
<gene>
    <name evidence="2" type="ORF">PBT88_20235</name>
</gene>
<evidence type="ECO:0000313" key="3">
    <source>
        <dbReference type="Proteomes" id="UP001210865"/>
    </source>
</evidence>
<dbReference type="EMBL" id="CP115174">
    <property type="protein sequence ID" value="WBO22433.1"/>
    <property type="molecule type" value="Genomic_DNA"/>
</dbReference>
<proteinExistence type="predicted"/>